<feature type="compositionally biased region" description="Pro residues" evidence="1">
    <location>
        <begin position="52"/>
        <end position="61"/>
    </location>
</feature>
<protein>
    <submittedName>
        <fullName evidence="2">Entericidin A/B family lipoprotein</fullName>
    </submittedName>
</protein>
<dbReference type="EMBL" id="WMIF01000020">
    <property type="protein sequence ID" value="MTH35703.1"/>
    <property type="molecule type" value="Genomic_DNA"/>
</dbReference>
<evidence type="ECO:0000256" key="1">
    <source>
        <dbReference type="SAM" id="MobiDB-lite"/>
    </source>
</evidence>
<accession>A0A844H7U6</accession>
<proteinExistence type="predicted"/>
<dbReference type="OrthoDB" id="7363288at2"/>
<dbReference type="Proteomes" id="UP000442533">
    <property type="component" value="Unassembled WGS sequence"/>
</dbReference>
<keyword evidence="3" id="KW-1185">Reference proteome</keyword>
<dbReference type="RefSeq" id="WP_155065250.1">
    <property type="nucleotide sequence ID" value="NZ_WMIF01000020.1"/>
</dbReference>
<gene>
    <name evidence="2" type="ORF">GL279_13940</name>
</gene>
<reference evidence="2 3" key="1">
    <citation type="submission" date="2019-11" db="EMBL/GenBank/DDBJ databases">
        <authorList>
            <person name="Dong K."/>
        </authorList>
    </citation>
    <scope>NUCLEOTIDE SEQUENCE [LARGE SCALE GENOMIC DNA]</scope>
    <source>
        <strain evidence="2 3">JCM 17370</strain>
    </source>
</reference>
<feature type="region of interest" description="Disordered" evidence="1">
    <location>
        <begin position="41"/>
        <end position="61"/>
    </location>
</feature>
<dbReference type="PROSITE" id="PS51257">
    <property type="entry name" value="PROKAR_LIPOPROTEIN"/>
    <property type="match status" value="1"/>
</dbReference>
<evidence type="ECO:0000313" key="3">
    <source>
        <dbReference type="Proteomes" id="UP000442533"/>
    </source>
</evidence>
<name>A0A844H7U6_9RHOB</name>
<keyword evidence="2" id="KW-0449">Lipoprotein</keyword>
<evidence type="ECO:0000313" key="2">
    <source>
        <dbReference type="EMBL" id="MTH35703.1"/>
    </source>
</evidence>
<organism evidence="2 3">
    <name type="scientific">Paracoccus limosus</name>
    <dbReference type="NCBI Taxonomy" id="913252"/>
    <lineage>
        <taxon>Bacteria</taxon>
        <taxon>Pseudomonadati</taxon>
        <taxon>Pseudomonadota</taxon>
        <taxon>Alphaproteobacteria</taxon>
        <taxon>Rhodobacterales</taxon>
        <taxon>Paracoccaceae</taxon>
        <taxon>Paracoccus</taxon>
    </lineage>
</organism>
<sequence>MRHLIRLAPLAGLIAISGCETIQGAGRDMQTAGQVLTQQGYQAQNRMGEPAVTPPAAMPGY</sequence>
<dbReference type="AlphaFoldDB" id="A0A844H7U6"/>
<comment type="caution">
    <text evidence="2">The sequence shown here is derived from an EMBL/GenBank/DDBJ whole genome shotgun (WGS) entry which is preliminary data.</text>
</comment>